<dbReference type="RefSeq" id="WP_101519113.1">
    <property type="nucleotide sequence ID" value="NZ_PKUS01000048.1"/>
</dbReference>
<evidence type="ECO:0000259" key="6">
    <source>
        <dbReference type="Pfam" id="PF13817"/>
    </source>
</evidence>
<gene>
    <name evidence="7" type="ORF">C0039_20010</name>
</gene>
<dbReference type="InterPro" id="IPR024463">
    <property type="entry name" value="Transposase_TnpC_homeodom"/>
</dbReference>
<organism evidence="7 8">
    <name type="scientific">Pseudohalioglobus lutimaris</name>
    <dbReference type="NCBI Taxonomy" id="1737061"/>
    <lineage>
        <taxon>Bacteria</taxon>
        <taxon>Pseudomonadati</taxon>
        <taxon>Pseudomonadota</taxon>
        <taxon>Gammaproteobacteria</taxon>
        <taxon>Cellvibrionales</taxon>
        <taxon>Halieaceae</taxon>
        <taxon>Pseudohalioglobus</taxon>
    </lineage>
</organism>
<proteinExistence type="predicted"/>
<evidence type="ECO:0000256" key="1">
    <source>
        <dbReference type="SAM" id="Coils"/>
    </source>
</evidence>
<accession>A0A2N5WX38</accession>
<feature type="domain" description="Transposase IS66 central" evidence="3">
    <location>
        <begin position="170"/>
        <end position="455"/>
    </location>
</feature>
<dbReference type="InterPro" id="IPR039552">
    <property type="entry name" value="IS66_C"/>
</dbReference>
<comment type="caution">
    <text evidence="7">The sequence shown here is derived from an EMBL/GenBank/DDBJ whole genome shotgun (WGS) entry which is preliminary data.</text>
</comment>
<dbReference type="InterPro" id="IPR052344">
    <property type="entry name" value="Transposase-related"/>
</dbReference>
<feature type="domain" description="Transposase TnpC homeodomain" evidence="5">
    <location>
        <begin position="35"/>
        <end position="103"/>
    </location>
</feature>
<dbReference type="EMBL" id="PKUS01000048">
    <property type="protein sequence ID" value="PLW66787.1"/>
    <property type="molecule type" value="Genomic_DNA"/>
</dbReference>
<feature type="domain" description="Transposase IS66 C-terminal" evidence="6">
    <location>
        <begin position="462"/>
        <end position="499"/>
    </location>
</feature>
<name>A0A2N5WX38_9GAMM</name>
<dbReference type="Proteomes" id="UP000235005">
    <property type="component" value="Unassembled WGS sequence"/>
</dbReference>
<dbReference type="OrthoDB" id="9800877at2"/>
<dbReference type="NCBIfam" id="NF033517">
    <property type="entry name" value="transpos_IS66"/>
    <property type="match status" value="1"/>
</dbReference>
<keyword evidence="8" id="KW-1185">Reference proteome</keyword>
<reference evidence="7 8" key="1">
    <citation type="submission" date="2018-01" db="EMBL/GenBank/DDBJ databases">
        <title>The draft genome sequence of Halioglobus lutimaris HF004.</title>
        <authorList>
            <person name="Du Z.-J."/>
            <person name="Shi M.-J."/>
        </authorList>
    </citation>
    <scope>NUCLEOTIDE SEQUENCE [LARGE SCALE GENOMIC DNA]</scope>
    <source>
        <strain evidence="7 8">HF004</strain>
    </source>
</reference>
<keyword evidence="1" id="KW-0175">Coiled coil</keyword>
<sequence>MPRDIDQLLANQKNLEALVATQRRQLSDKDHQIEHLKLVVAKLQRQQFGRRAESYPVSPDQLALGLQGKVPSLAPVDDAPASAPNSARQRPTRQPLPAHLPRDICVHGVDDAADCPTCGGDLRRIGEDVSEVLDFIPARFRVTRHVRPKLACTDCDAVIQAAAPERPIVRGLPGSGLLAQVLVSKYCDHLPLYRQRRIYAREGVDIATSTLSDWVKQSSQLLSPLVDALRRHTLAGTTVHADDTPVPVLAPGKGKTKTGRLWTYVRDERPAGSKTPPSVWFAYSPDRQGIRPQKHLARFRGTIHADGYAGFNRLFDHHRQEAGCWAHVRRKFYDIQQAQDSPLACQALNYIQALYQVEDLIRGKPPDERRHVRQARAGPILDELQHWLQATLTQVSRKSELAKAIRYALGRWQALIRYRDDGELEIDNNAAERALRGVALGRKNYLFAGSDRGGEWAAALYSLIGTAQLNGIDPQAYLTHVLDCIASHPINRVDELLPWHVGPVLTSNNTEPAPARRSAA</sequence>
<dbReference type="InterPro" id="IPR024474">
    <property type="entry name" value="Znf_dom_IS66"/>
</dbReference>
<evidence type="ECO:0000259" key="3">
    <source>
        <dbReference type="Pfam" id="PF03050"/>
    </source>
</evidence>
<protein>
    <submittedName>
        <fullName evidence="7">IS66 family transposase</fullName>
    </submittedName>
</protein>
<dbReference type="PANTHER" id="PTHR33678">
    <property type="entry name" value="BLL1576 PROTEIN"/>
    <property type="match status" value="1"/>
</dbReference>
<dbReference type="Pfam" id="PF13007">
    <property type="entry name" value="LZ_Tnp_IS66"/>
    <property type="match status" value="1"/>
</dbReference>
<feature type="region of interest" description="Disordered" evidence="2">
    <location>
        <begin position="73"/>
        <end position="99"/>
    </location>
</feature>
<evidence type="ECO:0000313" key="7">
    <source>
        <dbReference type="EMBL" id="PLW66787.1"/>
    </source>
</evidence>
<dbReference type="InterPro" id="IPR004291">
    <property type="entry name" value="Transposase_IS66_central"/>
</dbReference>
<feature type="coiled-coil region" evidence="1">
    <location>
        <begin position="5"/>
        <end position="46"/>
    </location>
</feature>
<evidence type="ECO:0000259" key="4">
    <source>
        <dbReference type="Pfam" id="PF13005"/>
    </source>
</evidence>
<dbReference type="Pfam" id="PF13817">
    <property type="entry name" value="DDE_Tnp_IS66_C"/>
    <property type="match status" value="1"/>
</dbReference>
<dbReference type="AlphaFoldDB" id="A0A2N5WX38"/>
<evidence type="ECO:0000256" key="2">
    <source>
        <dbReference type="SAM" id="MobiDB-lite"/>
    </source>
</evidence>
<evidence type="ECO:0000259" key="5">
    <source>
        <dbReference type="Pfam" id="PF13007"/>
    </source>
</evidence>
<dbReference type="Pfam" id="PF13005">
    <property type="entry name" value="zf-IS66"/>
    <property type="match status" value="1"/>
</dbReference>
<dbReference type="PANTHER" id="PTHR33678:SF1">
    <property type="entry name" value="BLL1576 PROTEIN"/>
    <property type="match status" value="1"/>
</dbReference>
<feature type="domain" description="Transposase IS66 zinc-finger binding" evidence="4">
    <location>
        <begin position="115"/>
        <end position="156"/>
    </location>
</feature>
<evidence type="ECO:0000313" key="8">
    <source>
        <dbReference type="Proteomes" id="UP000235005"/>
    </source>
</evidence>
<dbReference type="Pfam" id="PF03050">
    <property type="entry name" value="DDE_Tnp_IS66"/>
    <property type="match status" value="1"/>
</dbReference>